<keyword evidence="3" id="KW-1185">Reference proteome</keyword>
<gene>
    <name evidence="2" type="ORF">LZZ85_20435</name>
</gene>
<feature type="signal peptide" evidence="1">
    <location>
        <begin position="1"/>
        <end position="24"/>
    </location>
</feature>
<protein>
    <submittedName>
        <fullName evidence="2">Uncharacterized protein</fullName>
    </submittedName>
</protein>
<dbReference type="RefSeq" id="WP_237875216.1">
    <property type="nucleotide sequence ID" value="NZ_JAKLTR010000014.1"/>
</dbReference>
<dbReference type="EMBL" id="JAKLTR010000014">
    <property type="protein sequence ID" value="MCG2616678.1"/>
    <property type="molecule type" value="Genomic_DNA"/>
</dbReference>
<reference evidence="2" key="1">
    <citation type="submission" date="2022-01" db="EMBL/GenBank/DDBJ databases">
        <authorList>
            <person name="Jo J.-H."/>
            <person name="Im W.-T."/>
        </authorList>
    </citation>
    <scope>NUCLEOTIDE SEQUENCE</scope>
    <source>
        <strain evidence="2">NA20</strain>
    </source>
</reference>
<evidence type="ECO:0000313" key="3">
    <source>
        <dbReference type="Proteomes" id="UP001165367"/>
    </source>
</evidence>
<comment type="caution">
    <text evidence="2">The sequence shown here is derived from an EMBL/GenBank/DDBJ whole genome shotgun (WGS) entry which is preliminary data.</text>
</comment>
<name>A0ABS9KWL4_9BACT</name>
<feature type="chain" id="PRO_5047135057" evidence="1">
    <location>
        <begin position="25"/>
        <end position="112"/>
    </location>
</feature>
<organism evidence="2 3">
    <name type="scientific">Terrimonas ginsenosidimutans</name>
    <dbReference type="NCBI Taxonomy" id="2908004"/>
    <lineage>
        <taxon>Bacteria</taxon>
        <taxon>Pseudomonadati</taxon>
        <taxon>Bacteroidota</taxon>
        <taxon>Chitinophagia</taxon>
        <taxon>Chitinophagales</taxon>
        <taxon>Chitinophagaceae</taxon>
        <taxon>Terrimonas</taxon>
    </lineage>
</organism>
<accession>A0ABS9KWL4</accession>
<dbReference type="Proteomes" id="UP001165367">
    <property type="component" value="Unassembled WGS sequence"/>
</dbReference>
<proteinExistence type="predicted"/>
<evidence type="ECO:0000256" key="1">
    <source>
        <dbReference type="SAM" id="SignalP"/>
    </source>
</evidence>
<keyword evidence="1" id="KW-0732">Signal</keyword>
<evidence type="ECO:0000313" key="2">
    <source>
        <dbReference type="EMBL" id="MCG2616678.1"/>
    </source>
</evidence>
<sequence length="112" mass="12100">MTNYLFTRIFYLLLFALAALQTEASEGKPITTVTLAVSPSYVVADTIPPVKQTAEEKPVEQKPVTIPATTTAPLIKVVPKARKQIKPVALPTVPIKTPKVIKPIIKVGSLLP</sequence>